<dbReference type="InterPro" id="IPR015956">
    <property type="entry name" value="Peniciliin-bd_prot_C_sf"/>
</dbReference>
<feature type="signal peptide" evidence="16">
    <location>
        <begin position="1"/>
        <end position="27"/>
    </location>
</feature>
<keyword evidence="9" id="KW-0133">Cell shape</keyword>
<evidence type="ECO:0000256" key="3">
    <source>
        <dbReference type="ARBA" id="ARBA00007164"/>
    </source>
</evidence>
<dbReference type="GO" id="GO:0009002">
    <property type="term" value="F:serine-type D-Ala-D-Ala carboxypeptidase activity"/>
    <property type="evidence" value="ECO:0007669"/>
    <property type="project" value="UniProtKB-EC"/>
</dbReference>
<keyword evidence="8" id="KW-0378">Hydrolase</keyword>
<keyword evidence="11" id="KW-0961">Cell wall biogenesis/degradation</keyword>
<dbReference type="GO" id="GO:0008360">
    <property type="term" value="P:regulation of cell shape"/>
    <property type="evidence" value="ECO:0007669"/>
    <property type="project" value="UniProtKB-KW"/>
</dbReference>
<feature type="binding site" evidence="14">
    <location>
        <position position="224"/>
    </location>
    <ligand>
        <name>substrate</name>
    </ligand>
</feature>
<dbReference type="InterPro" id="IPR018044">
    <property type="entry name" value="Peptidase_S11"/>
</dbReference>
<dbReference type="GO" id="GO:0071555">
    <property type="term" value="P:cell wall organization"/>
    <property type="evidence" value="ECO:0007669"/>
    <property type="project" value="UniProtKB-KW"/>
</dbReference>
<dbReference type="Gene3D" id="2.60.410.10">
    <property type="entry name" value="D-Ala-D-Ala carboxypeptidase, C-terminal domain"/>
    <property type="match status" value="1"/>
</dbReference>
<feature type="active site" evidence="13">
    <location>
        <position position="117"/>
    </location>
</feature>
<evidence type="ECO:0000256" key="12">
    <source>
        <dbReference type="ARBA" id="ARBA00034000"/>
    </source>
</evidence>
<protein>
    <recommendedName>
        <fullName evidence="4">serine-type D-Ala-D-Ala carboxypeptidase</fullName>
        <ecNumber evidence="4">3.4.16.4</ecNumber>
    </recommendedName>
</protein>
<dbReference type="InterPro" id="IPR012338">
    <property type="entry name" value="Beta-lactam/transpept-like"/>
</dbReference>
<dbReference type="AlphaFoldDB" id="A0A1I6L6L2"/>
<dbReference type="SUPFAM" id="SSF69189">
    <property type="entry name" value="Penicillin-binding protein associated domain"/>
    <property type="match status" value="1"/>
</dbReference>
<dbReference type="Pfam" id="PF00768">
    <property type="entry name" value="Peptidase_S11"/>
    <property type="match status" value="1"/>
</dbReference>
<feature type="domain" description="Peptidase S11 D-Ala-D-Ala carboxypeptidase A C-terminal" evidence="17">
    <location>
        <begin position="277"/>
        <end position="366"/>
    </location>
</feature>
<dbReference type="GO" id="GO:0009252">
    <property type="term" value="P:peptidoglycan biosynthetic process"/>
    <property type="evidence" value="ECO:0007669"/>
    <property type="project" value="UniProtKB-UniPathway"/>
</dbReference>
<keyword evidence="7 16" id="KW-0732">Signal</keyword>
<feature type="chain" id="PRO_5011711198" description="serine-type D-Ala-D-Ala carboxypeptidase" evidence="16">
    <location>
        <begin position="28"/>
        <end position="382"/>
    </location>
</feature>
<keyword evidence="6" id="KW-0645">Protease</keyword>
<dbReference type="GO" id="GO:0006508">
    <property type="term" value="P:proteolysis"/>
    <property type="evidence" value="ECO:0007669"/>
    <property type="project" value="UniProtKB-KW"/>
</dbReference>
<dbReference type="EC" id="3.4.16.4" evidence="4"/>
<evidence type="ECO:0000256" key="14">
    <source>
        <dbReference type="PIRSR" id="PIRSR618044-2"/>
    </source>
</evidence>
<evidence type="ECO:0000256" key="6">
    <source>
        <dbReference type="ARBA" id="ARBA00022670"/>
    </source>
</evidence>
<evidence type="ECO:0000256" key="5">
    <source>
        <dbReference type="ARBA" id="ARBA00022645"/>
    </source>
</evidence>
<evidence type="ECO:0000313" key="18">
    <source>
        <dbReference type="EMBL" id="SFR99106.1"/>
    </source>
</evidence>
<keyword evidence="19" id="KW-1185">Reference proteome</keyword>
<proteinExistence type="inferred from homology"/>
<evidence type="ECO:0000256" key="8">
    <source>
        <dbReference type="ARBA" id="ARBA00022801"/>
    </source>
</evidence>
<sequence length="382" mass="42732">MKKIVSMIIIILLTICSCLEVSAPIKADEIDTLYARSACLVDGSNGRVLYEKDGYKEMPMASTTKIMTCIVTLEQAKLDDVVTISKNAARQPDVQLNVNTGEQYCLKDLLYSLMLESHNDAAVAIAEHVGGSVEGFADLMNQKAKELGCEHTNFVTPNGLDADGHYTTAVELAEIARYAIQNKTFIGITNTPSWSFKEITKGRGFTVTNKDKFLYLYDGAIGVKTGFTGKAGYCFVGAVKKPDRTLISVVLACGWPPNKNYKWSDTKKLMNYGVNNYTLKEVFEADKDFQPVMVEDGKKNSVRVVMDSASLEMLLREDEKIQVVYSLPDKLEAPVEKKCVVGKASYYLGNTLIQQYPIYTVEEVERVDYLWYLEKVFDLFLF</sequence>
<dbReference type="PANTHER" id="PTHR21581:SF33">
    <property type="entry name" value="D-ALANYL-D-ALANINE CARBOXYPEPTIDASE DACB"/>
    <property type="match status" value="1"/>
</dbReference>
<dbReference type="InterPro" id="IPR012907">
    <property type="entry name" value="Peptidase_S11_C"/>
</dbReference>
<dbReference type="SUPFAM" id="SSF56601">
    <property type="entry name" value="beta-lactamase/transpeptidase-like"/>
    <property type="match status" value="1"/>
</dbReference>
<comment type="similarity">
    <text evidence="3 15">Belongs to the peptidase S11 family.</text>
</comment>
<evidence type="ECO:0000256" key="11">
    <source>
        <dbReference type="ARBA" id="ARBA00023316"/>
    </source>
</evidence>
<comment type="pathway">
    <text evidence="2">Cell wall biogenesis; peptidoglycan biosynthesis.</text>
</comment>
<dbReference type="STRING" id="37658.SAMN05661086_03094"/>
<name>A0A1I6L6L2_9FIRM</name>
<keyword evidence="10" id="KW-0573">Peptidoglycan synthesis</keyword>
<dbReference type="InterPro" id="IPR001967">
    <property type="entry name" value="Peptidase_S11_N"/>
</dbReference>
<dbReference type="UniPathway" id="UPA00219"/>
<feature type="active site" description="Acyl-ester intermediate" evidence="13">
    <location>
        <position position="62"/>
    </location>
</feature>
<dbReference type="Pfam" id="PF07943">
    <property type="entry name" value="PBP5_C"/>
    <property type="match status" value="1"/>
</dbReference>
<comment type="catalytic activity">
    <reaction evidence="12">
        <text>Preferential cleavage: (Ac)2-L-Lys-D-Ala-|-D-Ala. Also transpeptidation of peptidyl-alanyl moieties that are N-acyl substituents of D-alanine.</text>
        <dbReference type="EC" id="3.4.16.4"/>
    </reaction>
</comment>
<comment type="function">
    <text evidence="1">Removes C-terminal D-alanyl residues from sugar-peptide cell wall precursors.</text>
</comment>
<dbReference type="PRINTS" id="PR00725">
    <property type="entry name" value="DADACBPTASE1"/>
</dbReference>
<organism evidence="18 19">
    <name type="scientific">Anaeromicropila populeti</name>
    <dbReference type="NCBI Taxonomy" id="37658"/>
    <lineage>
        <taxon>Bacteria</taxon>
        <taxon>Bacillati</taxon>
        <taxon>Bacillota</taxon>
        <taxon>Clostridia</taxon>
        <taxon>Lachnospirales</taxon>
        <taxon>Lachnospiraceae</taxon>
        <taxon>Anaeromicropila</taxon>
    </lineage>
</organism>
<evidence type="ECO:0000259" key="17">
    <source>
        <dbReference type="SMART" id="SM00936"/>
    </source>
</evidence>
<keyword evidence="5 18" id="KW-0121">Carboxypeptidase</keyword>
<evidence type="ECO:0000256" key="16">
    <source>
        <dbReference type="SAM" id="SignalP"/>
    </source>
</evidence>
<evidence type="ECO:0000256" key="15">
    <source>
        <dbReference type="RuleBase" id="RU004016"/>
    </source>
</evidence>
<evidence type="ECO:0000256" key="7">
    <source>
        <dbReference type="ARBA" id="ARBA00022729"/>
    </source>
</evidence>
<dbReference type="Gene3D" id="3.40.710.10">
    <property type="entry name" value="DD-peptidase/beta-lactamase superfamily"/>
    <property type="match status" value="1"/>
</dbReference>
<evidence type="ECO:0000313" key="19">
    <source>
        <dbReference type="Proteomes" id="UP000199659"/>
    </source>
</evidence>
<dbReference type="SMART" id="SM00936">
    <property type="entry name" value="PBP5_C"/>
    <property type="match status" value="1"/>
</dbReference>
<evidence type="ECO:0000256" key="13">
    <source>
        <dbReference type="PIRSR" id="PIRSR618044-1"/>
    </source>
</evidence>
<dbReference type="Proteomes" id="UP000199659">
    <property type="component" value="Unassembled WGS sequence"/>
</dbReference>
<evidence type="ECO:0000256" key="9">
    <source>
        <dbReference type="ARBA" id="ARBA00022960"/>
    </source>
</evidence>
<reference evidence="18 19" key="1">
    <citation type="submission" date="2016-10" db="EMBL/GenBank/DDBJ databases">
        <authorList>
            <person name="de Groot N.N."/>
        </authorList>
    </citation>
    <scope>NUCLEOTIDE SEQUENCE [LARGE SCALE GENOMIC DNA]</scope>
    <source>
        <strain evidence="18 19">743A</strain>
    </source>
</reference>
<evidence type="ECO:0000256" key="1">
    <source>
        <dbReference type="ARBA" id="ARBA00003217"/>
    </source>
</evidence>
<dbReference type="PROSITE" id="PS51257">
    <property type="entry name" value="PROKAR_LIPOPROTEIN"/>
    <property type="match status" value="1"/>
</dbReference>
<gene>
    <name evidence="18" type="ORF">SAMN05661086_03094</name>
</gene>
<evidence type="ECO:0000256" key="4">
    <source>
        <dbReference type="ARBA" id="ARBA00012448"/>
    </source>
</evidence>
<evidence type="ECO:0000256" key="10">
    <source>
        <dbReference type="ARBA" id="ARBA00022984"/>
    </source>
</evidence>
<dbReference type="EMBL" id="FOYZ01000014">
    <property type="protein sequence ID" value="SFR99106.1"/>
    <property type="molecule type" value="Genomic_DNA"/>
</dbReference>
<dbReference type="PANTHER" id="PTHR21581">
    <property type="entry name" value="D-ALANYL-D-ALANINE CARBOXYPEPTIDASE"/>
    <property type="match status" value="1"/>
</dbReference>
<dbReference type="InterPro" id="IPR037167">
    <property type="entry name" value="Peptidase_S11_C_sf"/>
</dbReference>
<feature type="active site" description="Proton acceptor" evidence="13">
    <location>
        <position position="65"/>
    </location>
</feature>
<accession>A0A1I6L6L2</accession>
<evidence type="ECO:0000256" key="2">
    <source>
        <dbReference type="ARBA" id="ARBA00004752"/>
    </source>
</evidence>